<dbReference type="InterPro" id="IPR002372">
    <property type="entry name" value="PQQ_rpt_dom"/>
</dbReference>
<dbReference type="InterPro" id="IPR015943">
    <property type="entry name" value="WD40/YVTN_repeat-like_dom_sf"/>
</dbReference>
<proteinExistence type="predicted"/>
<name>A0ABW4AH78_9ACTN</name>
<organism evidence="2 3">
    <name type="scientific">Actinoplanes sichuanensis</name>
    <dbReference type="NCBI Taxonomy" id="512349"/>
    <lineage>
        <taxon>Bacteria</taxon>
        <taxon>Bacillati</taxon>
        <taxon>Actinomycetota</taxon>
        <taxon>Actinomycetes</taxon>
        <taxon>Micromonosporales</taxon>
        <taxon>Micromonosporaceae</taxon>
        <taxon>Actinoplanes</taxon>
    </lineage>
</organism>
<evidence type="ECO:0000313" key="3">
    <source>
        <dbReference type="Proteomes" id="UP001597183"/>
    </source>
</evidence>
<dbReference type="SUPFAM" id="SSF50998">
    <property type="entry name" value="Quinoprotein alcohol dehydrogenase-like"/>
    <property type="match status" value="1"/>
</dbReference>
<dbReference type="Gene3D" id="2.130.10.10">
    <property type="entry name" value="YVTN repeat-like/Quinoprotein amine dehydrogenase"/>
    <property type="match status" value="1"/>
</dbReference>
<comment type="caution">
    <text evidence="2">The sequence shown here is derived from an EMBL/GenBank/DDBJ whole genome shotgun (WGS) entry which is preliminary data.</text>
</comment>
<keyword evidence="3" id="KW-1185">Reference proteome</keyword>
<evidence type="ECO:0000313" key="2">
    <source>
        <dbReference type="EMBL" id="MFD1369985.1"/>
    </source>
</evidence>
<dbReference type="EMBL" id="JBHTMK010000043">
    <property type="protein sequence ID" value="MFD1369985.1"/>
    <property type="molecule type" value="Genomic_DNA"/>
</dbReference>
<gene>
    <name evidence="2" type="ORF">ACFQ5G_31990</name>
</gene>
<reference evidence="3" key="1">
    <citation type="journal article" date="2019" name="Int. J. Syst. Evol. Microbiol.">
        <title>The Global Catalogue of Microorganisms (GCM) 10K type strain sequencing project: providing services to taxonomists for standard genome sequencing and annotation.</title>
        <authorList>
            <consortium name="The Broad Institute Genomics Platform"/>
            <consortium name="The Broad Institute Genome Sequencing Center for Infectious Disease"/>
            <person name="Wu L."/>
            <person name="Ma J."/>
        </authorList>
    </citation>
    <scope>NUCLEOTIDE SEQUENCE [LARGE SCALE GENOMIC DNA]</scope>
    <source>
        <strain evidence="3">CCM 7526</strain>
    </source>
</reference>
<accession>A0ABW4AH78</accession>
<dbReference type="RefSeq" id="WP_317790688.1">
    <property type="nucleotide sequence ID" value="NZ_AP028461.1"/>
</dbReference>
<dbReference type="Pfam" id="PF13360">
    <property type="entry name" value="PQQ_2"/>
    <property type="match status" value="1"/>
</dbReference>
<protein>
    <submittedName>
        <fullName evidence="2">PQQ-binding-like beta-propeller repeat protein</fullName>
    </submittedName>
</protein>
<dbReference type="InterPro" id="IPR011047">
    <property type="entry name" value="Quinoprotein_ADH-like_sf"/>
</dbReference>
<evidence type="ECO:0000259" key="1">
    <source>
        <dbReference type="Pfam" id="PF13360"/>
    </source>
</evidence>
<dbReference type="Proteomes" id="UP001597183">
    <property type="component" value="Unassembled WGS sequence"/>
</dbReference>
<feature type="domain" description="Pyrrolo-quinoline quinone repeat" evidence="1">
    <location>
        <begin position="179"/>
        <end position="323"/>
    </location>
</feature>
<sequence>MGADTVSGPMVIDLGYDRGEPITYDRPGRRAMPSWLVPAVVAAMVLFSLTASGPPPPPLLDALTRVEIGSGDPYLVTGTGQLVVQSVGVLASYDLESGDLQWRVDQKVPVYRLRSGDGLLLLRPWGAGSTEPGTTAVALATGDQRWHNTRSVVGFEGTGLVFSVDGVRSQSSGTGRRVEGAVEALDRDTGRPRWRVEVPSTAVLLAVPGPAGETARMLVVRDDLLAQLYDGRTGVLLAQRPVPAANYDPDNPLVAGGVILLRHPGPSGIEVSAFDPATLRPLWTAPAGTTREVQACGPLACLIGLDGVRAIDPATGDPRWHRPGWRSIETIGRRLIAYADGPKSPTALVDPSTGRVLVDLTGWRPLGGATADGDVLVTREIGADPRTMVAVAAPRLSRPRVLAELPAGTGECQSAPERLICRSMYGELVVWAYRAEPA</sequence>